<dbReference type="GO" id="GO:0033188">
    <property type="term" value="F:sphingomyelin synthase activity"/>
    <property type="evidence" value="ECO:0007669"/>
    <property type="project" value="TreeGrafter"/>
</dbReference>
<accession>A0A4U5PJ92</accession>
<dbReference type="PANTHER" id="PTHR21290">
    <property type="entry name" value="SPHINGOMYELIN SYNTHETASE"/>
    <property type="match status" value="1"/>
</dbReference>
<evidence type="ECO:0000256" key="4">
    <source>
        <dbReference type="ARBA" id="ARBA00022692"/>
    </source>
</evidence>
<proteinExistence type="inferred from homology"/>
<dbReference type="GO" id="GO:0005886">
    <property type="term" value="C:plasma membrane"/>
    <property type="evidence" value="ECO:0007669"/>
    <property type="project" value="TreeGrafter"/>
</dbReference>
<dbReference type="GO" id="GO:0005789">
    <property type="term" value="C:endoplasmic reticulum membrane"/>
    <property type="evidence" value="ECO:0007669"/>
    <property type="project" value="TreeGrafter"/>
</dbReference>
<dbReference type="InterPro" id="IPR045221">
    <property type="entry name" value="Sphingomyelin_synth-like"/>
</dbReference>
<dbReference type="GO" id="GO:0047493">
    <property type="term" value="F:ceramide cholinephosphotransferase activity"/>
    <property type="evidence" value="ECO:0007669"/>
    <property type="project" value="TreeGrafter"/>
</dbReference>
<evidence type="ECO:0000256" key="8">
    <source>
        <dbReference type="ARBA" id="ARBA00023136"/>
    </source>
</evidence>
<feature type="transmembrane region" description="Helical" evidence="9">
    <location>
        <begin position="191"/>
        <end position="210"/>
    </location>
</feature>
<feature type="transmembrane region" description="Helical" evidence="9">
    <location>
        <begin position="21"/>
        <end position="42"/>
    </location>
</feature>
<evidence type="ECO:0000256" key="5">
    <source>
        <dbReference type="ARBA" id="ARBA00022919"/>
    </source>
</evidence>
<keyword evidence="6 9" id="KW-1133">Transmembrane helix</keyword>
<organism evidence="11 12">
    <name type="scientific">Steinernema carpocapsae</name>
    <name type="common">Entomopathogenic nematode</name>
    <dbReference type="NCBI Taxonomy" id="34508"/>
    <lineage>
        <taxon>Eukaryota</taxon>
        <taxon>Metazoa</taxon>
        <taxon>Ecdysozoa</taxon>
        <taxon>Nematoda</taxon>
        <taxon>Chromadorea</taxon>
        <taxon>Rhabditida</taxon>
        <taxon>Tylenchina</taxon>
        <taxon>Panagrolaimomorpha</taxon>
        <taxon>Strongyloidoidea</taxon>
        <taxon>Steinernematidae</taxon>
        <taxon>Steinernema</taxon>
    </lineage>
</organism>
<reference evidence="11 12" key="1">
    <citation type="journal article" date="2015" name="Genome Biol.">
        <title>Comparative genomics of Steinernema reveals deeply conserved gene regulatory networks.</title>
        <authorList>
            <person name="Dillman A.R."/>
            <person name="Macchietto M."/>
            <person name="Porter C.F."/>
            <person name="Rogers A."/>
            <person name="Williams B."/>
            <person name="Antoshechkin I."/>
            <person name="Lee M.M."/>
            <person name="Goodwin Z."/>
            <person name="Lu X."/>
            <person name="Lewis E.E."/>
            <person name="Goodrich-Blair H."/>
            <person name="Stock S.P."/>
            <person name="Adams B.J."/>
            <person name="Sternberg P.W."/>
            <person name="Mortazavi A."/>
        </authorList>
    </citation>
    <scope>NUCLEOTIDE SEQUENCE [LARGE SCALE GENOMIC DNA]</scope>
    <source>
        <strain evidence="11 12">ALL</strain>
    </source>
</reference>
<evidence type="ECO:0000256" key="9">
    <source>
        <dbReference type="SAM" id="Phobius"/>
    </source>
</evidence>
<dbReference type="InterPro" id="IPR025749">
    <property type="entry name" value="Sphingomyelin_synth-like_dom"/>
</dbReference>
<dbReference type="GO" id="GO:0006686">
    <property type="term" value="P:sphingomyelin biosynthetic process"/>
    <property type="evidence" value="ECO:0007669"/>
    <property type="project" value="TreeGrafter"/>
</dbReference>
<dbReference type="Pfam" id="PF14360">
    <property type="entry name" value="PAP2_C"/>
    <property type="match status" value="1"/>
</dbReference>
<feature type="domain" description="Sphingomyelin synthase-like" evidence="10">
    <location>
        <begin position="162"/>
        <end position="234"/>
    </location>
</feature>
<comment type="subcellular location">
    <subcellularLocation>
        <location evidence="1">Membrane</location>
        <topology evidence="1">Multi-pass membrane protein</topology>
    </subcellularLocation>
</comment>
<dbReference type="EMBL" id="AZBU02000002">
    <property type="protein sequence ID" value="TKR96719.1"/>
    <property type="molecule type" value="Genomic_DNA"/>
</dbReference>
<protein>
    <recommendedName>
        <fullName evidence="10">Sphingomyelin synthase-like domain-containing protein</fullName>
    </recommendedName>
</protein>
<keyword evidence="5" id="KW-0746">Sphingolipid metabolism</keyword>
<evidence type="ECO:0000313" key="11">
    <source>
        <dbReference type="EMBL" id="TKR96719.1"/>
    </source>
</evidence>
<keyword evidence="4 9" id="KW-0812">Transmembrane</keyword>
<evidence type="ECO:0000256" key="6">
    <source>
        <dbReference type="ARBA" id="ARBA00022989"/>
    </source>
</evidence>
<evidence type="ECO:0000256" key="3">
    <source>
        <dbReference type="ARBA" id="ARBA00022679"/>
    </source>
</evidence>
<name>A0A4U5PJ92_STECR</name>
<dbReference type="GO" id="GO:0046513">
    <property type="term" value="P:ceramide biosynthetic process"/>
    <property type="evidence" value="ECO:0007669"/>
    <property type="project" value="TreeGrafter"/>
</dbReference>
<reference evidence="11 12" key="2">
    <citation type="journal article" date="2019" name="G3 (Bethesda)">
        <title>Hybrid Assembly of the Genome of the Entomopathogenic Nematode Steinernema carpocapsae Identifies the X-Chromosome.</title>
        <authorList>
            <person name="Serra L."/>
            <person name="Macchietto M."/>
            <person name="Macias-Munoz A."/>
            <person name="McGill C.J."/>
            <person name="Rodriguez I.M."/>
            <person name="Rodriguez B."/>
            <person name="Murad R."/>
            <person name="Mortazavi A."/>
        </authorList>
    </citation>
    <scope>NUCLEOTIDE SEQUENCE [LARGE SCALE GENOMIC DNA]</scope>
    <source>
        <strain evidence="11 12">ALL</strain>
    </source>
</reference>
<gene>
    <name evidence="11" type="ORF">L596_010699</name>
</gene>
<keyword evidence="7" id="KW-0443">Lipid metabolism</keyword>
<dbReference type="AlphaFoldDB" id="A0A4U5PJ92"/>
<evidence type="ECO:0000256" key="1">
    <source>
        <dbReference type="ARBA" id="ARBA00004141"/>
    </source>
</evidence>
<dbReference type="OrthoDB" id="422827at2759"/>
<sequence length="286" mass="32937">MTVCVPLIDDSNQPKISKRKTFVAFGFLVLAWFTNQTVLAWVHDRVPRSTKPLPDLWFSLFPEIPEAIRITEVIMLILVSSSLITASCHRRKWIVLRRIFFCTSVAYFFRAACVALLQVPVPSQHTYCSPQQNFSSFKVVYSRVIRTFWSLGIEQLRSRDLCGDLIVSGHTISIVTSVLILLYYSPRRSPLFGYLAQLLGVIAIICILMARKHYTVDVVLGYFVTTRIFWTYHSLQSSYHKNEFRTNDLSQSFWAKLIPYLEADAPAEAHFGNSLVWPYTCTRSLY</sequence>
<dbReference type="GO" id="GO:0000139">
    <property type="term" value="C:Golgi membrane"/>
    <property type="evidence" value="ECO:0007669"/>
    <property type="project" value="TreeGrafter"/>
</dbReference>
<evidence type="ECO:0000313" key="12">
    <source>
        <dbReference type="Proteomes" id="UP000298663"/>
    </source>
</evidence>
<dbReference type="PANTHER" id="PTHR21290:SF4">
    <property type="entry name" value="SPHINGOMYELIN SYNTHASE-RELATED 2"/>
    <property type="match status" value="1"/>
</dbReference>
<feature type="transmembrane region" description="Helical" evidence="9">
    <location>
        <begin position="99"/>
        <end position="117"/>
    </location>
</feature>
<dbReference type="Proteomes" id="UP000298663">
    <property type="component" value="Unassembled WGS sequence"/>
</dbReference>
<keyword evidence="12" id="KW-1185">Reference proteome</keyword>
<comment type="caution">
    <text evidence="11">The sequence shown here is derived from an EMBL/GenBank/DDBJ whole genome shotgun (WGS) entry which is preliminary data.</text>
</comment>
<keyword evidence="3" id="KW-0808">Transferase</keyword>
<dbReference type="CDD" id="cd01610">
    <property type="entry name" value="PAP2_like"/>
    <property type="match status" value="1"/>
</dbReference>
<feature type="transmembrane region" description="Helical" evidence="9">
    <location>
        <begin position="67"/>
        <end position="87"/>
    </location>
</feature>
<feature type="transmembrane region" description="Helical" evidence="9">
    <location>
        <begin position="165"/>
        <end position="184"/>
    </location>
</feature>
<evidence type="ECO:0000259" key="10">
    <source>
        <dbReference type="Pfam" id="PF14360"/>
    </source>
</evidence>
<keyword evidence="8 9" id="KW-0472">Membrane</keyword>
<evidence type="ECO:0000256" key="7">
    <source>
        <dbReference type="ARBA" id="ARBA00023098"/>
    </source>
</evidence>
<feature type="transmembrane region" description="Helical" evidence="9">
    <location>
        <begin position="216"/>
        <end position="235"/>
    </location>
</feature>
<comment type="similarity">
    <text evidence="2">Belongs to the sphingomyelin synthase family.</text>
</comment>
<dbReference type="STRING" id="34508.A0A4U5PJ92"/>
<evidence type="ECO:0000256" key="2">
    <source>
        <dbReference type="ARBA" id="ARBA00005441"/>
    </source>
</evidence>